<dbReference type="AlphaFoldDB" id="A0A6J7EGG7"/>
<feature type="region of interest" description="Disordered" evidence="1">
    <location>
        <begin position="1"/>
        <end position="25"/>
    </location>
</feature>
<evidence type="ECO:0000256" key="1">
    <source>
        <dbReference type="SAM" id="MobiDB-lite"/>
    </source>
</evidence>
<sequence length="227" mass="23960">MSGKKARLSRTQAKATTPHMASEQGWRGALTTPWKAGAIVAGVVAIVAASFVLPGAFGKSGSASSHPMGVEHGAGLPVGSTVPSFSARDLVSGREITSASLAGGKTLLFFSEGVMCQACFEQIKGIEGVGDQLRERGISLVSITPDTPGDLRSVIAHFDIRTPIIADTSRSISKAFNTLGKGMHEDTPGHAFVLLDHGKVLWYRDYWLAPDRTMYVKPAELLAALPT</sequence>
<dbReference type="InterPro" id="IPR013766">
    <property type="entry name" value="Thioredoxin_domain"/>
</dbReference>
<evidence type="ECO:0000256" key="2">
    <source>
        <dbReference type="SAM" id="Phobius"/>
    </source>
</evidence>
<dbReference type="Pfam" id="PF00578">
    <property type="entry name" value="AhpC-TSA"/>
    <property type="match status" value="1"/>
</dbReference>
<dbReference type="EMBL" id="CAFBLQ010000180">
    <property type="protein sequence ID" value="CAB4881311.1"/>
    <property type="molecule type" value="Genomic_DNA"/>
</dbReference>
<organism evidence="4">
    <name type="scientific">freshwater metagenome</name>
    <dbReference type="NCBI Taxonomy" id="449393"/>
    <lineage>
        <taxon>unclassified sequences</taxon>
        <taxon>metagenomes</taxon>
        <taxon>ecological metagenomes</taxon>
    </lineage>
</organism>
<name>A0A6J7EGG7_9ZZZZ</name>
<keyword evidence="2" id="KW-0472">Membrane</keyword>
<dbReference type="Gene3D" id="3.40.30.10">
    <property type="entry name" value="Glutaredoxin"/>
    <property type="match status" value="1"/>
</dbReference>
<feature type="domain" description="Thioredoxin" evidence="3">
    <location>
        <begin position="76"/>
        <end position="227"/>
    </location>
</feature>
<dbReference type="InterPro" id="IPR036249">
    <property type="entry name" value="Thioredoxin-like_sf"/>
</dbReference>
<dbReference type="PROSITE" id="PS51352">
    <property type="entry name" value="THIOREDOXIN_2"/>
    <property type="match status" value="1"/>
</dbReference>
<reference evidence="4" key="1">
    <citation type="submission" date="2020-05" db="EMBL/GenBank/DDBJ databases">
        <authorList>
            <person name="Chiriac C."/>
            <person name="Salcher M."/>
            <person name="Ghai R."/>
            <person name="Kavagutti S V."/>
        </authorList>
    </citation>
    <scope>NUCLEOTIDE SEQUENCE</scope>
</reference>
<dbReference type="GO" id="GO:0016491">
    <property type="term" value="F:oxidoreductase activity"/>
    <property type="evidence" value="ECO:0007669"/>
    <property type="project" value="InterPro"/>
</dbReference>
<dbReference type="SUPFAM" id="SSF52833">
    <property type="entry name" value="Thioredoxin-like"/>
    <property type="match status" value="1"/>
</dbReference>
<keyword evidence="2" id="KW-0812">Transmembrane</keyword>
<proteinExistence type="predicted"/>
<gene>
    <name evidence="4" type="ORF">UFOPK3423_01375</name>
</gene>
<protein>
    <submittedName>
        <fullName evidence="4">Unannotated protein</fullName>
    </submittedName>
</protein>
<dbReference type="InterPro" id="IPR000866">
    <property type="entry name" value="AhpC/TSA"/>
</dbReference>
<evidence type="ECO:0000313" key="4">
    <source>
        <dbReference type="EMBL" id="CAB4881311.1"/>
    </source>
</evidence>
<evidence type="ECO:0000259" key="3">
    <source>
        <dbReference type="PROSITE" id="PS51352"/>
    </source>
</evidence>
<feature type="transmembrane region" description="Helical" evidence="2">
    <location>
        <begin position="36"/>
        <end position="57"/>
    </location>
</feature>
<dbReference type="GO" id="GO:0016209">
    <property type="term" value="F:antioxidant activity"/>
    <property type="evidence" value="ECO:0007669"/>
    <property type="project" value="InterPro"/>
</dbReference>
<accession>A0A6J7EGG7</accession>
<keyword evidence="2" id="KW-1133">Transmembrane helix</keyword>